<protein>
    <submittedName>
        <fullName evidence="3">Helix-turn-helix transcriptional regulator</fullName>
    </submittedName>
</protein>
<dbReference type="Gene3D" id="1.10.260.40">
    <property type="entry name" value="lambda repressor-like DNA-binding domains"/>
    <property type="match status" value="1"/>
</dbReference>
<dbReference type="InterPro" id="IPR010982">
    <property type="entry name" value="Lambda_DNA-bd_dom_sf"/>
</dbReference>
<evidence type="ECO:0000313" key="4">
    <source>
        <dbReference type="Proteomes" id="UP000623678"/>
    </source>
</evidence>
<gene>
    <name evidence="3" type="ORF">H8705_06365</name>
</gene>
<accession>A0A926ENI9</accession>
<dbReference type="Pfam" id="PF01381">
    <property type="entry name" value="HTH_3"/>
    <property type="match status" value="1"/>
</dbReference>
<dbReference type="SMART" id="SM00530">
    <property type="entry name" value="HTH_XRE"/>
    <property type="match status" value="1"/>
</dbReference>
<dbReference type="EMBL" id="JACRTD010000004">
    <property type="protein sequence ID" value="MBC8585203.1"/>
    <property type="molecule type" value="Genomic_DNA"/>
</dbReference>
<evidence type="ECO:0000259" key="2">
    <source>
        <dbReference type="PROSITE" id="PS50943"/>
    </source>
</evidence>
<dbReference type="AlphaFoldDB" id="A0A926ENI9"/>
<evidence type="ECO:0000313" key="3">
    <source>
        <dbReference type="EMBL" id="MBC8585203.1"/>
    </source>
</evidence>
<evidence type="ECO:0000256" key="1">
    <source>
        <dbReference type="ARBA" id="ARBA00023125"/>
    </source>
</evidence>
<reference evidence="3" key="1">
    <citation type="submission" date="2020-08" db="EMBL/GenBank/DDBJ databases">
        <title>Genome public.</title>
        <authorList>
            <person name="Liu C."/>
            <person name="Sun Q."/>
        </authorList>
    </citation>
    <scope>NUCLEOTIDE SEQUENCE</scope>
    <source>
        <strain evidence="3">NSJ-64</strain>
    </source>
</reference>
<dbReference type="SUPFAM" id="SSF47413">
    <property type="entry name" value="lambda repressor-like DNA-binding domains"/>
    <property type="match status" value="1"/>
</dbReference>
<keyword evidence="4" id="KW-1185">Reference proteome</keyword>
<dbReference type="GO" id="GO:0003677">
    <property type="term" value="F:DNA binding"/>
    <property type="evidence" value="ECO:0007669"/>
    <property type="project" value="UniProtKB-KW"/>
</dbReference>
<name>A0A926ENI9_9FIRM</name>
<sequence>MLEVSKMIYNLSARLKQLRQEKHLKQEQVALLVGVTKSAVSAWELDMRQPSYEALIRLAELYRVSTDYLLGRTYSRSIDLTGLTNAEIALICELVASMKAKNQKLEEFI</sequence>
<proteinExistence type="predicted"/>
<dbReference type="PANTHER" id="PTHR46558">
    <property type="entry name" value="TRACRIPTIONAL REGULATORY PROTEIN-RELATED-RELATED"/>
    <property type="match status" value="1"/>
</dbReference>
<dbReference type="Proteomes" id="UP000623678">
    <property type="component" value="Unassembled WGS sequence"/>
</dbReference>
<keyword evidence="1" id="KW-0238">DNA-binding</keyword>
<organism evidence="3 4">
    <name type="scientific">Youxingia wuxianensis</name>
    <dbReference type="NCBI Taxonomy" id="2763678"/>
    <lineage>
        <taxon>Bacteria</taxon>
        <taxon>Bacillati</taxon>
        <taxon>Bacillota</taxon>
        <taxon>Clostridia</taxon>
        <taxon>Eubacteriales</taxon>
        <taxon>Oscillospiraceae</taxon>
        <taxon>Youxingia</taxon>
    </lineage>
</organism>
<comment type="caution">
    <text evidence="3">The sequence shown here is derived from an EMBL/GenBank/DDBJ whole genome shotgun (WGS) entry which is preliminary data.</text>
</comment>
<dbReference type="CDD" id="cd00093">
    <property type="entry name" value="HTH_XRE"/>
    <property type="match status" value="1"/>
</dbReference>
<dbReference type="PROSITE" id="PS50943">
    <property type="entry name" value="HTH_CROC1"/>
    <property type="match status" value="1"/>
</dbReference>
<feature type="domain" description="HTH cro/C1-type" evidence="2">
    <location>
        <begin position="15"/>
        <end position="69"/>
    </location>
</feature>
<dbReference type="PANTHER" id="PTHR46558:SF11">
    <property type="entry name" value="HTH-TYPE TRANSCRIPTIONAL REGULATOR XRE"/>
    <property type="match status" value="1"/>
</dbReference>
<dbReference type="InterPro" id="IPR001387">
    <property type="entry name" value="Cro/C1-type_HTH"/>
</dbReference>